<organism evidence="2 3">
    <name type="scientific">Pelagicoccus mobilis</name>
    <dbReference type="NCBI Taxonomy" id="415221"/>
    <lineage>
        <taxon>Bacteria</taxon>
        <taxon>Pseudomonadati</taxon>
        <taxon>Verrucomicrobiota</taxon>
        <taxon>Opitutia</taxon>
        <taxon>Puniceicoccales</taxon>
        <taxon>Pelagicoccaceae</taxon>
        <taxon>Pelagicoccus</taxon>
    </lineage>
</organism>
<evidence type="ECO:0000313" key="2">
    <source>
        <dbReference type="EMBL" id="MBK1878895.1"/>
    </source>
</evidence>
<accession>A0A934S0F1</accession>
<keyword evidence="3" id="KW-1185">Reference proteome</keyword>
<proteinExistence type="predicted"/>
<comment type="caution">
    <text evidence="2">The sequence shown here is derived from an EMBL/GenBank/DDBJ whole genome shotgun (WGS) entry which is preliminary data.</text>
</comment>
<gene>
    <name evidence="2" type="ORF">JIN87_18575</name>
</gene>
<feature type="chain" id="PRO_5037066626" evidence="1">
    <location>
        <begin position="20"/>
        <end position="164"/>
    </location>
</feature>
<dbReference type="RefSeq" id="WP_200357108.1">
    <property type="nucleotide sequence ID" value="NZ_JAENIL010000037.1"/>
</dbReference>
<evidence type="ECO:0000256" key="1">
    <source>
        <dbReference type="SAM" id="SignalP"/>
    </source>
</evidence>
<name>A0A934S0F1_9BACT</name>
<dbReference type="EMBL" id="JAENIL010000037">
    <property type="protein sequence ID" value="MBK1878895.1"/>
    <property type="molecule type" value="Genomic_DNA"/>
</dbReference>
<dbReference type="AlphaFoldDB" id="A0A934S0F1"/>
<keyword evidence="1" id="KW-0732">Signal</keyword>
<protein>
    <submittedName>
        <fullName evidence="2">Uncharacterized protein</fullName>
    </submittedName>
</protein>
<sequence>MKIFSVLAVVVLSPFFCAASDYMDSVLTNLQGVGLEIRELNVQSDIFKLEYQDIESHALETLQRFDVRLLTAMELDVMPGQPYLEISIDVAHAQGPSHLYMVKLELREMAKLERPRDRVVTMSLPTWERKVMGVANRPEALTEELDRLLRLFSDEFHMHNVKEE</sequence>
<reference evidence="2" key="1">
    <citation type="submission" date="2021-01" db="EMBL/GenBank/DDBJ databases">
        <title>Modified the classification status of verrucomicrobia.</title>
        <authorList>
            <person name="Feng X."/>
        </authorList>
    </citation>
    <scope>NUCLEOTIDE SEQUENCE</scope>
    <source>
        <strain evidence="2">KCTC 13126</strain>
    </source>
</reference>
<feature type="signal peptide" evidence="1">
    <location>
        <begin position="1"/>
        <end position="19"/>
    </location>
</feature>
<dbReference type="Proteomes" id="UP000617628">
    <property type="component" value="Unassembled WGS sequence"/>
</dbReference>
<evidence type="ECO:0000313" key="3">
    <source>
        <dbReference type="Proteomes" id="UP000617628"/>
    </source>
</evidence>